<dbReference type="Gene3D" id="3.40.47.10">
    <property type="match status" value="1"/>
</dbReference>
<keyword evidence="3 6" id="KW-0012">Acyltransferase</keyword>
<feature type="domain" description="Thiolase C-terminal" evidence="5">
    <location>
        <begin position="288"/>
        <end position="384"/>
    </location>
</feature>
<evidence type="ECO:0000256" key="2">
    <source>
        <dbReference type="ARBA" id="ARBA00022679"/>
    </source>
</evidence>
<dbReference type="NCBIfam" id="TIGR01930">
    <property type="entry name" value="AcCoA-C-Actrans"/>
    <property type="match status" value="1"/>
</dbReference>
<name>A0A3B0UIL6_9ZZZZ</name>
<protein>
    <submittedName>
        <fullName evidence="6">3-ketoacyl-CoA thiolase @ Acetyl-CoA acetyltransferase</fullName>
        <ecNumber evidence="6">2.3.1.16</ecNumber>
        <ecNumber evidence="6">2.3.1.9</ecNumber>
    </submittedName>
</protein>
<dbReference type="SUPFAM" id="SSF53901">
    <property type="entry name" value="Thiolase-like"/>
    <property type="match status" value="2"/>
</dbReference>
<dbReference type="CDD" id="cd00751">
    <property type="entry name" value="thiolase"/>
    <property type="match status" value="1"/>
</dbReference>
<dbReference type="EC" id="2.3.1.16" evidence="6"/>
<dbReference type="Pfam" id="PF02803">
    <property type="entry name" value="Thiolase_C"/>
    <property type="match status" value="1"/>
</dbReference>
<feature type="domain" description="Thiolase N-terminal" evidence="4">
    <location>
        <begin position="4"/>
        <end position="280"/>
    </location>
</feature>
<evidence type="ECO:0000256" key="1">
    <source>
        <dbReference type="ARBA" id="ARBA00010982"/>
    </source>
</evidence>
<keyword evidence="2 6" id="KW-0808">Transferase</keyword>
<dbReference type="GO" id="GO:0005829">
    <property type="term" value="C:cytosol"/>
    <property type="evidence" value="ECO:0007669"/>
    <property type="project" value="TreeGrafter"/>
</dbReference>
<dbReference type="AlphaFoldDB" id="A0A3B0UIL6"/>
<dbReference type="InterPro" id="IPR020617">
    <property type="entry name" value="Thiolase_C"/>
</dbReference>
<dbReference type="PANTHER" id="PTHR18919">
    <property type="entry name" value="ACETYL-COA C-ACYLTRANSFERASE"/>
    <property type="match status" value="1"/>
</dbReference>
<dbReference type="InterPro" id="IPR016039">
    <property type="entry name" value="Thiolase-like"/>
</dbReference>
<organism evidence="6">
    <name type="scientific">hydrothermal vent metagenome</name>
    <dbReference type="NCBI Taxonomy" id="652676"/>
    <lineage>
        <taxon>unclassified sequences</taxon>
        <taxon>metagenomes</taxon>
        <taxon>ecological metagenomes</taxon>
    </lineage>
</organism>
<accession>A0A3B0UIL6</accession>
<comment type="similarity">
    <text evidence="1">Belongs to the thiolase-like superfamily. Thiolase family.</text>
</comment>
<dbReference type="GO" id="GO:0003985">
    <property type="term" value="F:acetyl-CoA C-acetyltransferase activity"/>
    <property type="evidence" value="ECO:0007669"/>
    <property type="project" value="UniProtKB-EC"/>
</dbReference>
<evidence type="ECO:0000259" key="4">
    <source>
        <dbReference type="Pfam" id="PF00108"/>
    </source>
</evidence>
<dbReference type="PIRSF" id="PIRSF000429">
    <property type="entry name" value="Ac-CoA_Ac_transf"/>
    <property type="match status" value="1"/>
</dbReference>
<proteinExistence type="inferred from homology"/>
<dbReference type="InterPro" id="IPR020616">
    <property type="entry name" value="Thiolase_N"/>
</dbReference>
<dbReference type="EMBL" id="UOEN01000469">
    <property type="protein sequence ID" value="VAW19386.1"/>
    <property type="molecule type" value="Genomic_DNA"/>
</dbReference>
<dbReference type="EC" id="2.3.1.9" evidence="6"/>
<reference evidence="6" key="1">
    <citation type="submission" date="2018-06" db="EMBL/GenBank/DDBJ databases">
        <authorList>
            <person name="Zhirakovskaya E."/>
        </authorList>
    </citation>
    <scope>NUCLEOTIDE SEQUENCE</scope>
</reference>
<dbReference type="InterPro" id="IPR002155">
    <property type="entry name" value="Thiolase"/>
</dbReference>
<evidence type="ECO:0000256" key="3">
    <source>
        <dbReference type="ARBA" id="ARBA00023315"/>
    </source>
</evidence>
<gene>
    <name evidence="6" type="ORF">MNBD_BACTEROID05-814</name>
</gene>
<evidence type="ECO:0000259" key="5">
    <source>
        <dbReference type="Pfam" id="PF02803"/>
    </source>
</evidence>
<dbReference type="PANTHER" id="PTHR18919:SF107">
    <property type="entry name" value="ACETYL-COA ACETYLTRANSFERASE, CYTOSOLIC"/>
    <property type="match status" value="1"/>
</dbReference>
<dbReference type="Pfam" id="PF00108">
    <property type="entry name" value="Thiolase_N"/>
    <property type="match status" value="1"/>
</dbReference>
<evidence type="ECO:0000313" key="6">
    <source>
        <dbReference type="EMBL" id="VAW19386.1"/>
    </source>
</evidence>
<sequence>MERIAIVDGVRTPFCKMGSDFHFMSAQNLGQIATRELIERTGIDPSVIDEVVFGCVSQPADAANLARVIALMAGIPYQVPAYTVHRNCASGIEAVDQAILKIKAGEGNCYLVGGAESMSNIPFYYSKKVVDIFGALARAKTLPAKLRAFVKLSLKDLMSPQIGLKMGLTDPVCGMIMGLTAEVLANEFGLTREMQDEFSLESHRRAFGARERLQEEIVPVISSPKYKKAVEFDNGPREGQTIEALTKLKPYFDRKSGSVTVGNSSQVTDGAVALLVTTESRAQELGLKPLGFVEATAFAGVEPHRMGIGPAHAIPKVLKKSNIKFDEVQSFEINEAFAVQVLACCKQMESENFIKENNFEGFCGAIDPRILNVNGGAVALGHPV</sequence>
<feature type="non-terminal residue" evidence="6">
    <location>
        <position position="384"/>
    </location>
</feature>